<name>A0A4P6JVL1_KTERU</name>
<dbReference type="Proteomes" id="UP000290365">
    <property type="component" value="Chromosome"/>
</dbReference>
<evidence type="ECO:0000313" key="3">
    <source>
        <dbReference type="Proteomes" id="UP000290365"/>
    </source>
</evidence>
<sequence>MGYGLMVWIVDGDRIRKLVGSHDQDTLKALTSGRWKRECQHFNNEFVDDINDQKLTLERAITDIVMGTLPPKSFDHSSDAFVYAYAYLKLCEMYAVDTPSNHYWVPINFAFINQIQAIYDRAGISRGLVEDLAMGGALLSNLPHWSDFPLVGYLEWKEIAQIISELHKVDIDKLVEGHDSWTQGALREVYKWYMAFERLSGTAGERNWTLVGAYY</sequence>
<feature type="domain" description="DUF7691" evidence="1">
    <location>
        <begin position="1"/>
        <end position="215"/>
    </location>
</feature>
<proteinExistence type="predicted"/>
<dbReference type="OrthoDB" id="292401at2"/>
<accession>A0A4P6JVL1</accession>
<evidence type="ECO:0000259" key="1">
    <source>
        <dbReference type="Pfam" id="PF24740"/>
    </source>
</evidence>
<dbReference type="Pfam" id="PF24740">
    <property type="entry name" value="DUF7691"/>
    <property type="match status" value="1"/>
</dbReference>
<dbReference type="EMBL" id="CP035758">
    <property type="protein sequence ID" value="QBD79475.1"/>
    <property type="molecule type" value="Genomic_DNA"/>
</dbReference>
<dbReference type="AlphaFoldDB" id="A0A4P6JVL1"/>
<evidence type="ECO:0000313" key="2">
    <source>
        <dbReference type="EMBL" id="QBD79475.1"/>
    </source>
</evidence>
<protein>
    <recommendedName>
        <fullName evidence="1">DUF7691 domain-containing protein</fullName>
    </recommendedName>
</protein>
<gene>
    <name evidence="2" type="ORF">EPA93_27220</name>
</gene>
<dbReference type="InterPro" id="IPR056108">
    <property type="entry name" value="DUF7691"/>
</dbReference>
<dbReference type="RefSeq" id="WP_129890527.1">
    <property type="nucleotide sequence ID" value="NZ_CP035758.1"/>
</dbReference>
<keyword evidence="3" id="KW-1185">Reference proteome</keyword>
<dbReference type="KEGG" id="kbs:EPA93_27220"/>
<reference evidence="2 3" key="1">
    <citation type="submission" date="2019-01" db="EMBL/GenBank/DDBJ databases">
        <title>Ktedonosporobacter rubrisoli SCAWS-G2.</title>
        <authorList>
            <person name="Huang Y."/>
            <person name="Yan B."/>
        </authorList>
    </citation>
    <scope>NUCLEOTIDE SEQUENCE [LARGE SCALE GENOMIC DNA]</scope>
    <source>
        <strain evidence="2 3">SCAWS-G2</strain>
    </source>
</reference>
<organism evidence="2 3">
    <name type="scientific">Ktedonosporobacter rubrisoli</name>
    <dbReference type="NCBI Taxonomy" id="2509675"/>
    <lineage>
        <taxon>Bacteria</taxon>
        <taxon>Bacillati</taxon>
        <taxon>Chloroflexota</taxon>
        <taxon>Ktedonobacteria</taxon>
        <taxon>Ktedonobacterales</taxon>
        <taxon>Ktedonosporobacteraceae</taxon>
        <taxon>Ktedonosporobacter</taxon>
    </lineage>
</organism>